<reference evidence="2 3" key="1">
    <citation type="submission" date="2019-03" db="EMBL/GenBank/DDBJ databases">
        <title>Single cell metagenomics reveals metabolic interactions within the superorganism composed of flagellate Streblomastix strix and complex community of Bacteroidetes bacteria on its surface.</title>
        <authorList>
            <person name="Treitli S.C."/>
            <person name="Kolisko M."/>
            <person name="Husnik F."/>
            <person name="Keeling P."/>
            <person name="Hampl V."/>
        </authorList>
    </citation>
    <scope>NUCLEOTIDE SEQUENCE [LARGE SCALE GENOMIC DNA]</scope>
    <source>
        <strain evidence="2">ST1C</strain>
    </source>
</reference>
<dbReference type="Proteomes" id="UP000324800">
    <property type="component" value="Unassembled WGS sequence"/>
</dbReference>
<proteinExistence type="predicted"/>
<protein>
    <submittedName>
        <fullName evidence="2">Uncharacterized protein</fullName>
    </submittedName>
</protein>
<accession>A0A5J4VP85</accession>
<dbReference type="EMBL" id="SNRW01005756">
    <property type="protein sequence ID" value="KAA6384448.1"/>
    <property type="molecule type" value="Genomic_DNA"/>
</dbReference>
<feature type="region of interest" description="Disordered" evidence="1">
    <location>
        <begin position="322"/>
        <end position="354"/>
    </location>
</feature>
<evidence type="ECO:0000313" key="3">
    <source>
        <dbReference type="Proteomes" id="UP000324800"/>
    </source>
</evidence>
<gene>
    <name evidence="2" type="ORF">EZS28_020026</name>
</gene>
<evidence type="ECO:0000313" key="2">
    <source>
        <dbReference type="EMBL" id="KAA6384448.1"/>
    </source>
</evidence>
<name>A0A5J4VP85_9EUKA</name>
<organism evidence="2 3">
    <name type="scientific">Streblomastix strix</name>
    <dbReference type="NCBI Taxonomy" id="222440"/>
    <lineage>
        <taxon>Eukaryota</taxon>
        <taxon>Metamonada</taxon>
        <taxon>Preaxostyla</taxon>
        <taxon>Oxymonadida</taxon>
        <taxon>Streblomastigidae</taxon>
        <taxon>Streblomastix</taxon>
    </lineage>
</organism>
<feature type="compositionally biased region" description="Low complexity" evidence="1">
    <location>
        <begin position="324"/>
        <end position="335"/>
    </location>
</feature>
<feature type="region of interest" description="Disordered" evidence="1">
    <location>
        <begin position="239"/>
        <end position="259"/>
    </location>
</feature>
<sequence>MEIQLRRRMDNIDQCVKELVLMMRQMKIAQQELFSFNNDDDSLNEVQQAMKKEIVTNSTRKILQRSDDYITKLNQRVTSVLQHQKEESGTITGSQLNSKDAILHSLLPTQILQQQPILRSSQLGSVNPSPFQLPFRFQTQIPLQNMSDASNPLAPYTFPPSYVKSNAIESQLIPPYMEYSFVIPEILTRIFSDQQMCFKSPVFSTQPFPFKWRLHVYPRGIIQAKQQQQQFIIDDAQNDKEKDNETEEQNKSANQSQPVRISTVNKITNEIQSGFVNAENLMSVFVELVEGFSPEMISQAIKYFPPAVPASEYIQLDQKRTFTNEQQSQQQLNQENIDKEKQNQSMKGWQNAEDDLESELSEFHKMLRDEGKSNFSEISHPHFFDYKIQLLCEDPTLTSSQQRTQTFEGSGIFNCNNPRGQEKFITHKQLGDDNFLWRGDESAHFVFGVRFPSYKRESESLRLILMQYGSDGKV</sequence>
<evidence type="ECO:0000256" key="1">
    <source>
        <dbReference type="SAM" id="MobiDB-lite"/>
    </source>
</evidence>
<comment type="caution">
    <text evidence="2">The sequence shown here is derived from an EMBL/GenBank/DDBJ whole genome shotgun (WGS) entry which is preliminary data.</text>
</comment>
<dbReference type="AlphaFoldDB" id="A0A5J4VP85"/>